<dbReference type="AlphaFoldDB" id="X0W897"/>
<protein>
    <submittedName>
        <fullName evidence="1">Uncharacterized protein</fullName>
    </submittedName>
</protein>
<organism evidence="1">
    <name type="scientific">marine sediment metagenome</name>
    <dbReference type="NCBI Taxonomy" id="412755"/>
    <lineage>
        <taxon>unclassified sequences</taxon>
        <taxon>metagenomes</taxon>
        <taxon>ecological metagenomes</taxon>
    </lineage>
</organism>
<sequence>MIWLRERALGEDLGTVTLAHLDRFVNAVDHPPAAKHFSAVAVLCSSLAEAELESAPTETPNGYRVIILVVPELRNVYTDVFEAVHNSVASRAGNNEGAS</sequence>
<evidence type="ECO:0000313" key="1">
    <source>
        <dbReference type="EMBL" id="GAG26835.1"/>
    </source>
</evidence>
<reference evidence="1" key="1">
    <citation type="journal article" date="2014" name="Front. Microbiol.">
        <title>High frequency of phylogenetically diverse reductive dehalogenase-homologous genes in deep subseafloor sedimentary metagenomes.</title>
        <authorList>
            <person name="Kawai M."/>
            <person name="Futagami T."/>
            <person name="Toyoda A."/>
            <person name="Takaki Y."/>
            <person name="Nishi S."/>
            <person name="Hori S."/>
            <person name="Arai W."/>
            <person name="Tsubouchi T."/>
            <person name="Morono Y."/>
            <person name="Uchiyama I."/>
            <person name="Ito T."/>
            <person name="Fujiyama A."/>
            <person name="Inagaki F."/>
            <person name="Takami H."/>
        </authorList>
    </citation>
    <scope>NUCLEOTIDE SEQUENCE</scope>
    <source>
        <strain evidence="1">Expedition CK06-06</strain>
    </source>
</reference>
<proteinExistence type="predicted"/>
<comment type="caution">
    <text evidence="1">The sequence shown here is derived from an EMBL/GenBank/DDBJ whole genome shotgun (WGS) entry which is preliminary data.</text>
</comment>
<dbReference type="EMBL" id="BARS01034879">
    <property type="protein sequence ID" value="GAG26835.1"/>
    <property type="molecule type" value="Genomic_DNA"/>
</dbReference>
<name>X0W897_9ZZZZ</name>
<accession>X0W897</accession>
<gene>
    <name evidence="1" type="ORF">S01H1_53829</name>
</gene>